<protein>
    <submittedName>
        <fullName evidence="2">Uncharacterized protein</fullName>
    </submittedName>
</protein>
<evidence type="ECO:0000313" key="3">
    <source>
        <dbReference type="Proteomes" id="UP000485058"/>
    </source>
</evidence>
<dbReference type="AlphaFoldDB" id="A0A6A0AJA0"/>
<feature type="non-terminal residue" evidence="2">
    <location>
        <position position="1"/>
    </location>
</feature>
<accession>A0A6A0AJA0</accession>
<keyword evidence="3" id="KW-1185">Reference proteome</keyword>
<gene>
    <name evidence="2" type="ORF">HaLaN_32318</name>
</gene>
<reference evidence="2 3" key="1">
    <citation type="submission" date="2020-02" db="EMBL/GenBank/DDBJ databases">
        <title>Draft genome sequence of Haematococcus lacustris strain NIES-144.</title>
        <authorList>
            <person name="Morimoto D."/>
            <person name="Nakagawa S."/>
            <person name="Yoshida T."/>
            <person name="Sawayama S."/>
        </authorList>
    </citation>
    <scope>NUCLEOTIDE SEQUENCE [LARGE SCALE GENOMIC DNA]</scope>
    <source>
        <strain evidence="2 3">NIES-144</strain>
    </source>
</reference>
<evidence type="ECO:0000256" key="1">
    <source>
        <dbReference type="SAM" id="MobiDB-lite"/>
    </source>
</evidence>
<comment type="caution">
    <text evidence="2">The sequence shown here is derived from an EMBL/GenBank/DDBJ whole genome shotgun (WGS) entry which is preliminary data.</text>
</comment>
<sequence>MVWSCATDCMALALRSAKGVGGHRPKSKWSSCGTALKSSLSDAGGRSGDGMLRNGSNLNY</sequence>
<dbReference type="EMBL" id="BLLF01007564">
    <property type="protein sequence ID" value="GFH33009.1"/>
    <property type="molecule type" value="Genomic_DNA"/>
</dbReference>
<feature type="compositionally biased region" description="Polar residues" evidence="1">
    <location>
        <begin position="28"/>
        <end position="41"/>
    </location>
</feature>
<proteinExistence type="predicted"/>
<name>A0A6A0AJA0_HAELA</name>
<evidence type="ECO:0000313" key="2">
    <source>
        <dbReference type="EMBL" id="GFH33009.1"/>
    </source>
</evidence>
<feature type="region of interest" description="Disordered" evidence="1">
    <location>
        <begin position="19"/>
        <end position="60"/>
    </location>
</feature>
<feature type="non-terminal residue" evidence="2">
    <location>
        <position position="60"/>
    </location>
</feature>
<dbReference type="Proteomes" id="UP000485058">
    <property type="component" value="Unassembled WGS sequence"/>
</dbReference>
<organism evidence="2 3">
    <name type="scientific">Haematococcus lacustris</name>
    <name type="common">Green alga</name>
    <name type="synonym">Haematococcus pluvialis</name>
    <dbReference type="NCBI Taxonomy" id="44745"/>
    <lineage>
        <taxon>Eukaryota</taxon>
        <taxon>Viridiplantae</taxon>
        <taxon>Chlorophyta</taxon>
        <taxon>core chlorophytes</taxon>
        <taxon>Chlorophyceae</taxon>
        <taxon>CS clade</taxon>
        <taxon>Chlamydomonadales</taxon>
        <taxon>Haematococcaceae</taxon>
        <taxon>Haematococcus</taxon>
    </lineage>
</organism>